<dbReference type="GO" id="GO:0005886">
    <property type="term" value="C:plasma membrane"/>
    <property type="evidence" value="ECO:0007669"/>
    <property type="project" value="TreeGrafter"/>
</dbReference>
<feature type="transmembrane region" description="Helical" evidence="12">
    <location>
        <begin position="109"/>
        <end position="128"/>
    </location>
</feature>
<dbReference type="Pfam" id="PF01794">
    <property type="entry name" value="Ferric_reduct"/>
    <property type="match status" value="1"/>
</dbReference>
<dbReference type="PANTHER" id="PTHR32361:SF9">
    <property type="entry name" value="FERRIC REDUCTASE TRANSMEMBRANE COMPONENT 3-RELATED"/>
    <property type="match status" value="1"/>
</dbReference>
<feature type="transmembrane region" description="Helical" evidence="12">
    <location>
        <begin position="213"/>
        <end position="234"/>
    </location>
</feature>
<keyword evidence="5" id="KW-0249">Electron transport</keyword>
<feature type="region of interest" description="Disordered" evidence="11">
    <location>
        <begin position="463"/>
        <end position="495"/>
    </location>
</feature>
<dbReference type="SUPFAM" id="SSF52343">
    <property type="entry name" value="Ferredoxin reductase-like, C-terminal NADP-linked domain"/>
    <property type="match status" value="1"/>
</dbReference>
<protein>
    <recommendedName>
        <fullName evidence="13">FAD-binding FR-type domain-containing protein</fullName>
    </recommendedName>
</protein>
<evidence type="ECO:0000256" key="7">
    <source>
        <dbReference type="ARBA" id="ARBA00023002"/>
    </source>
</evidence>
<keyword evidence="4 12" id="KW-0812">Transmembrane</keyword>
<name>W3WT31_PESFW</name>
<dbReference type="PANTHER" id="PTHR32361">
    <property type="entry name" value="FERRIC/CUPRIC REDUCTASE TRANSMEMBRANE COMPONENT"/>
    <property type="match status" value="1"/>
</dbReference>
<dbReference type="PROSITE" id="PS51384">
    <property type="entry name" value="FAD_FR"/>
    <property type="match status" value="1"/>
</dbReference>
<organism evidence="14 15">
    <name type="scientific">Pestalotiopsis fici (strain W106-1 / CGMCC3.15140)</name>
    <dbReference type="NCBI Taxonomy" id="1229662"/>
    <lineage>
        <taxon>Eukaryota</taxon>
        <taxon>Fungi</taxon>
        <taxon>Dikarya</taxon>
        <taxon>Ascomycota</taxon>
        <taxon>Pezizomycotina</taxon>
        <taxon>Sordariomycetes</taxon>
        <taxon>Xylariomycetidae</taxon>
        <taxon>Amphisphaeriales</taxon>
        <taxon>Sporocadaceae</taxon>
        <taxon>Pestalotiopsis</taxon>
    </lineage>
</organism>
<evidence type="ECO:0000256" key="4">
    <source>
        <dbReference type="ARBA" id="ARBA00022692"/>
    </source>
</evidence>
<dbReference type="InterPro" id="IPR013121">
    <property type="entry name" value="Fe_red_NAD-bd_6"/>
</dbReference>
<keyword evidence="7" id="KW-0560">Oxidoreductase</keyword>
<keyword evidence="10" id="KW-0325">Glycoprotein</keyword>
<dbReference type="GO" id="GO:0006879">
    <property type="term" value="P:intracellular iron ion homeostasis"/>
    <property type="evidence" value="ECO:0007669"/>
    <property type="project" value="TreeGrafter"/>
</dbReference>
<dbReference type="GO" id="GO:0006826">
    <property type="term" value="P:iron ion transport"/>
    <property type="evidence" value="ECO:0007669"/>
    <property type="project" value="TreeGrafter"/>
</dbReference>
<feature type="transmembrane region" description="Helical" evidence="12">
    <location>
        <begin position="177"/>
        <end position="198"/>
    </location>
</feature>
<evidence type="ECO:0000313" key="15">
    <source>
        <dbReference type="Proteomes" id="UP000030651"/>
    </source>
</evidence>
<proteinExistence type="inferred from homology"/>
<evidence type="ECO:0000256" key="9">
    <source>
        <dbReference type="ARBA" id="ARBA00023136"/>
    </source>
</evidence>
<comment type="subcellular location">
    <subcellularLocation>
        <location evidence="1">Membrane</location>
        <topology evidence="1">Multi-pass membrane protein</topology>
    </subcellularLocation>
</comment>
<evidence type="ECO:0000256" key="3">
    <source>
        <dbReference type="ARBA" id="ARBA00022448"/>
    </source>
</evidence>
<dbReference type="Pfam" id="PF08030">
    <property type="entry name" value="NAD_binding_6"/>
    <property type="match status" value="1"/>
</dbReference>
<dbReference type="InterPro" id="IPR017927">
    <property type="entry name" value="FAD-bd_FR_type"/>
</dbReference>
<dbReference type="InParanoid" id="W3WT31"/>
<feature type="transmembrane region" description="Helical" evidence="12">
    <location>
        <begin position="148"/>
        <end position="165"/>
    </location>
</feature>
<feature type="transmembrane region" description="Helical" evidence="12">
    <location>
        <begin position="31"/>
        <end position="51"/>
    </location>
</feature>
<keyword evidence="15" id="KW-1185">Reference proteome</keyword>
<keyword evidence="9 12" id="KW-0472">Membrane</keyword>
<evidence type="ECO:0000313" key="14">
    <source>
        <dbReference type="EMBL" id="ETS76287.1"/>
    </source>
</evidence>
<dbReference type="CDD" id="cd06186">
    <property type="entry name" value="NOX_Duox_like_FAD_NADP"/>
    <property type="match status" value="1"/>
</dbReference>
<feature type="transmembrane region" description="Helical" evidence="12">
    <location>
        <begin position="241"/>
        <end position="261"/>
    </location>
</feature>
<dbReference type="GO" id="GO:0015677">
    <property type="term" value="P:copper ion import"/>
    <property type="evidence" value="ECO:0007669"/>
    <property type="project" value="TreeGrafter"/>
</dbReference>
<dbReference type="GeneID" id="19276687"/>
<evidence type="ECO:0000256" key="2">
    <source>
        <dbReference type="ARBA" id="ARBA00006278"/>
    </source>
</evidence>
<dbReference type="InterPro" id="IPR051410">
    <property type="entry name" value="Ferric/Cupric_Reductase"/>
</dbReference>
<reference evidence="15" key="1">
    <citation type="journal article" date="2015" name="BMC Genomics">
        <title>Genomic and transcriptomic analysis of the endophytic fungus Pestalotiopsis fici reveals its lifestyle and high potential for synthesis of natural products.</title>
        <authorList>
            <person name="Wang X."/>
            <person name="Zhang X."/>
            <person name="Liu L."/>
            <person name="Xiang M."/>
            <person name="Wang W."/>
            <person name="Sun X."/>
            <person name="Che Y."/>
            <person name="Guo L."/>
            <person name="Liu G."/>
            <person name="Guo L."/>
            <person name="Wang C."/>
            <person name="Yin W.B."/>
            <person name="Stadler M."/>
            <person name="Zhang X."/>
            <person name="Liu X."/>
        </authorList>
    </citation>
    <scope>NUCLEOTIDE SEQUENCE [LARGE SCALE GENOMIC DNA]</scope>
    <source>
        <strain evidence="15">W106-1 / CGMCC3.15140</strain>
    </source>
</reference>
<comment type="similarity">
    <text evidence="2">Belongs to the ferric reductase (FRE) family.</text>
</comment>
<dbReference type="Gene3D" id="3.40.50.80">
    <property type="entry name" value="Nucleotide-binding domain of ferredoxin-NADP reductase (FNR) module"/>
    <property type="match status" value="1"/>
</dbReference>
<dbReference type="GO" id="GO:0000293">
    <property type="term" value="F:ferric-chelate reductase activity"/>
    <property type="evidence" value="ECO:0007669"/>
    <property type="project" value="UniProtKB-ARBA"/>
</dbReference>
<sequence length="551" mass="62437">MAWPYEFLELTKAEKQERRLSLDRHAGYSQLSALVPVVIFLLVRFASWVSLKISARNQKYDQVPGSPVSKYKRSNESSTSPAATLRKTTWWLGDDVVFAGQNWGRRDTLIFGSVYTVWLLFLCVQGTGRDYFHLTKRFGAVAAAQFPIQYLLSLKYVNPVAYALRSSHEEVNRWHRVIGRIIYLLLCLHGAFYTNYYIQTGVLMQRLTSSKVVILGVLALFGMTALTTTAFGLIRTYSYRMFFITHLLVALALPPMIYFHVHHARAYMIQSLVVFLVDLAARKFTTTTAAATLELIPGTNLVKIVSKVPEKFISRFVDFPASHVYLSIPAASRSGSLKMLYEFMFNPFTVASVNENSQELTLVARQLKGPMSRAFINLANLSSSGSKVPLSIEGPYGSSRYCLGNFQADRVLLVAGGTTETTARVDVIWALRTPGEATWATLNTEKSILEDERVQLFLTGEMFESSSNGGSGDVEMEQLPRRERNRRPSQRSSRRPDFQRIVDEFFRKGQEDRVAVFVCGSEGMARELRGHVGTWVKKGREVWWHNENFSW</sequence>
<dbReference type="OMA" id="GREVWWH"/>
<dbReference type="AlphaFoldDB" id="W3WT31"/>
<evidence type="ECO:0000259" key="13">
    <source>
        <dbReference type="PROSITE" id="PS51384"/>
    </source>
</evidence>
<dbReference type="Proteomes" id="UP000030651">
    <property type="component" value="Unassembled WGS sequence"/>
</dbReference>
<dbReference type="SFLD" id="SFLDG01168">
    <property type="entry name" value="Ferric_reductase_subgroup_(FRE"/>
    <property type="match status" value="1"/>
</dbReference>
<keyword evidence="3" id="KW-0813">Transport</keyword>
<dbReference type="InterPro" id="IPR013112">
    <property type="entry name" value="FAD-bd_8"/>
</dbReference>
<keyword evidence="8" id="KW-0406">Ion transport</keyword>
<dbReference type="HOGENOM" id="CLU_019268_1_0_1"/>
<feature type="region of interest" description="Disordered" evidence="11">
    <location>
        <begin position="61"/>
        <end position="80"/>
    </location>
</feature>
<dbReference type="KEGG" id="pfy:PFICI_11674"/>
<feature type="domain" description="FAD-binding FR-type" evidence="13">
    <location>
        <begin position="282"/>
        <end position="402"/>
    </location>
</feature>
<evidence type="ECO:0000256" key="8">
    <source>
        <dbReference type="ARBA" id="ARBA00023065"/>
    </source>
</evidence>
<evidence type="ECO:0000256" key="1">
    <source>
        <dbReference type="ARBA" id="ARBA00004141"/>
    </source>
</evidence>
<evidence type="ECO:0000256" key="10">
    <source>
        <dbReference type="ARBA" id="ARBA00023180"/>
    </source>
</evidence>
<evidence type="ECO:0000256" key="5">
    <source>
        <dbReference type="ARBA" id="ARBA00022982"/>
    </source>
</evidence>
<dbReference type="eggNOG" id="KOG0039">
    <property type="taxonomic scope" value="Eukaryota"/>
</dbReference>
<dbReference type="InterPro" id="IPR013130">
    <property type="entry name" value="Fe3_Rdtase_TM_dom"/>
</dbReference>
<accession>W3WT31</accession>
<evidence type="ECO:0000256" key="11">
    <source>
        <dbReference type="SAM" id="MobiDB-lite"/>
    </source>
</evidence>
<dbReference type="EMBL" id="KI912117">
    <property type="protein sequence ID" value="ETS76287.1"/>
    <property type="molecule type" value="Genomic_DNA"/>
</dbReference>
<evidence type="ECO:0000256" key="12">
    <source>
        <dbReference type="SAM" id="Phobius"/>
    </source>
</evidence>
<gene>
    <name evidence="14" type="ORF">PFICI_11674</name>
</gene>
<dbReference type="OrthoDB" id="10006946at2759"/>
<dbReference type="InterPro" id="IPR039261">
    <property type="entry name" value="FNR_nucleotide-bd"/>
</dbReference>
<evidence type="ECO:0000256" key="6">
    <source>
        <dbReference type="ARBA" id="ARBA00022989"/>
    </source>
</evidence>
<feature type="compositionally biased region" description="Basic residues" evidence="11">
    <location>
        <begin position="483"/>
        <end position="493"/>
    </location>
</feature>
<dbReference type="RefSeq" id="XP_007838446.1">
    <property type="nucleotide sequence ID" value="XM_007840255.1"/>
</dbReference>
<dbReference type="Pfam" id="PF08022">
    <property type="entry name" value="FAD_binding_8"/>
    <property type="match status" value="1"/>
</dbReference>
<keyword evidence="6 12" id="KW-1133">Transmembrane helix</keyword>